<feature type="domain" description="Protein kinase" evidence="2">
    <location>
        <begin position="33"/>
        <end position="293"/>
    </location>
</feature>
<name>A0ABV4WXH8_9CYAN</name>
<dbReference type="CDD" id="cd14014">
    <property type="entry name" value="STKc_PknB_like"/>
    <property type="match status" value="1"/>
</dbReference>
<keyword evidence="1" id="KW-0547">Nucleotide-binding</keyword>
<dbReference type="PANTHER" id="PTHR23150">
    <property type="entry name" value="SULFATASE MODIFYING FACTOR 1, 2"/>
    <property type="match status" value="1"/>
</dbReference>
<dbReference type="SUPFAM" id="SSF56436">
    <property type="entry name" value="C-type lectin-like"/>
    <property type="match status" value="1"/>
</dbReference>
<comment type="caution">
    <text evidence="3">The sequence shown here is derived from an EMBL/GenBank/DDBJ whole genome shotgun (WGS) entry which is preliminary data.</text>
</comment>
<dbReference type="InterPro" id="IPR011009">
    <property type="entry name" value="Kinase-like_dom_sf"/>
</dbReference>
<dbReference type="RefSeq" id="WP_413282052.1">
    <property type="nucleotide sequence ID" value="NZ_JBHFNT010000322.1"/>
</dbReference>
<gene>
    <name evidence="3" type="ORF">ACE1CA_35315</name>
</gene>
<dbReference type="SUPFAM" id="SSF56112">
    <property type="entry name" value="Protein kinase-like (PK-like)"/>
    <property type="match status" value="1"/>
</dbReference>
<keyword evidence="4" id="KW-1185">Reference proteome</keyword>
<dbReference type="InterPro" id="IPR005532">
    <property type="entry name" value="SUMF_dom"/>
</dbReference>
<protein>
    <submittedName>
        <fullName evidence="3">SUMF1/EgtB/PvdO family nonheme iron enzyme</fullName>
    </submittedName>
</protein>
<dbReference type="Gene3D" id="1.10.510.10">
    <property type="entry name" value="Transferase(Phosphotransferase) domain 1"/>
    <property type="match status" value="1"/>
</dbReference>
<dbReference type="PROSITE" id="PS00107">
    <property type="entry name" value="PROTEIN_KINASE_ATP"/>
    <property type="match status" value="1"/>
</dbReference>
<dbReference type="InterPro" id="IPR051043">
    <property type="entry name" value="Sulfatase_Mod_Factor_Kinase"/>
</dbReference>
<proteinExistence type="predicted"/>
<dbReference type="Pfam" id="PF03781">
    <property type="entry name" value="FGE-sulfatase"/>
    <property type="match status" value="1"/>
</dbReference>
<evidence type="ECO:0000259" key="2">
    <source>
        <dbReference type="PROSITE" id="PS50011"/>
    </source>
</evidence>
<dbReference type="InterPro" id="IPR042095">
    <property type="entry name" value="SUMF_sf"/>
</dbReference>
<dbReference type="PROSITE" id="PS50011">
    <property type="entry name" value="PROTEIN_KINASE_DOM"/>
    <property type="match status" value="1"/>
</dbReference>
<dbReference type="SMART" id="SM00220">
    <property type="entry name" value="S_TKc"/>
    <property type="match status" value="1"/>
</dbReference>
<dbReference type="Gene3D" id="3.90.1580.10">
    <property type="entry name" value="paralog of FGE (formylglycine-generating enzyme)"/>
    <property type="match status" value="1"/>
</dbReference>
<evidence type="ECO:0000313" key="4">
    <source>
        <dbReference type="Proteomes" id="UP001576780"/>
    </source>
</evidence>
<keyword evidence="1" id="KW-0067">ATP-binding</keyword>
<dbReference type="InterPro" id="IPR016187">
    <property type="entry name" value="CTDL_fold"/>
</dbReference>
<reference evidence="3 4" key="1">
    <citation type="submission" date="2024-09" db="EMBL/GenBank/DDBJ databases">
        <title>Floridaenema gen nov. (Aerosakkonemataceae, Aerosakkonematales ord. nov., Cyanobacteria) from benthic tropical and subtropical fresh waters, with the description of four new species.</title>
        <authorList>
            <person name="Moretto J.A."/>
            <person name="Berthold D.E."/>
            <person name="Lefler F.W."/>
            <person name="Huang I.-S."/>
            <person name="Laughinghouse H. IV."/>
        </authorList>
    </citation>
    <scope>NUCLEOTIDE SEQUENCE [LARGE SCALE GENOMIC DNA]</scope>
    <source>
        <strain evidence="3 4">BLCC-F167</strain>
    </source>
</reference>
<dbReference type="EMBL" id="JBHFNT010000322">
    <property type="protein sequence ID" value="MFB2839790.1"/>
    <property type="molecule type" value="Genomic_DNA"/>
</dbReference>
<dbReference type="Proteomes" id="UP001576780">
    <property type="component" value="Unassembled WGS sequence"/>
</dbReference>
<dbReference type="InterPro" id="IPR000719">
    <property type="entry name" value="Prot_kinase_dom"/>
</dbReference>
<feature type="binding site" evidence="1">
    <location>
        <position position="64"/>
    </location>
    <ligand>
        <name>ATP</name>
        <dbReference type="ChEBI" id="CHEBI:30616"/>
    </ligand>
</feature>
<dbReference type="Gene3D" id="3.30.200.20">
    <property type="entry name" value="Phosphorylase Kinase, domain 1"/>
    <property type="match status" value="1"/>
</dbReference>
<sequence>MSQCLNPDCKLVNQPNTKFCQRCGNKLLLADRYRAVQIIGQGGFGRTFRAVDEHKPSKPPCVIKQFYPQAQGTDTLQKAAELFEQEAVRLDELGKHPQIPELFAYFTQDGRQYLVQEFIDGQNLAQILTSEGYFSEKQIWNLLKDLLPVLEFIHKGQVIHRDIKPENIIRRSNGQLVLVDFGAAKYATATALGVTGTVIGSAGYAAPEQGIGKAIYASDIYSLGVTCIHLLTQVEPFELYSISEGDWVWRDYLPNPISKELGQVLDKMIQGATKRRYQSVAEVLNDINGSPIAPPKISVPQPPQPKFISQSFTEDLGNGVKLDMVYIPGGTFTMGAPVTEEGSRNSERPQHSVTIKAFLMGKYPVTQAQWQAVAKLPKVNRDLNPDPSRFKGANRPVERVSWYDAVEFCDRLCRLTGKAYRLPSEAEWEYACRAGTTTPFYFGRTITPELANYDGNYTYGSGTKGKYRQETTTVGSFPPNKFGLYDLHGNVWEWCADHWHSDYQGAPNDETIWLSSDKNSSRLLRGGSWYDDPGYCRSACRHDLNADYDNLYFGFRIVCSAEWT</sequence>
<dbReference type="Pfam" id="PF00069">
    <property type="entry name" value="Pkinase"/>
    <property type="match status" value="1"/>
</dbReference>
<dbReference type="InterPro" id="IPR017441">
    <property type="entry name" value="Protein_kinase_ATP_BS"/>
</dbReference>
<organism evidence="3 4">
    <name type="scientific">Floridaenema evergladense BLCC-F167</name>
    <dbReference type="NCBI Taxonomy" id="3153639"/>
    <lineage>
        <taxon>Bacteria</taxon>
        <taxon>Bacillati</taxon>
        <taxon>Cyanobacteriota</taxon>
        <taxon>Cyanophyceae</taxon>
        <taxon>Oscillatoriophycideae</taxon>
        <taxon>Aerosakkonematales</taxon>
        <taxon>Aerosakkonemataceae</taxon>
        <taxon>Floridanema</taxon>
        <taxon>Floridanema evergladense</taxon>
    </lineage>
</organism>
<evidence type="ECO:0000313" key="3">
    <source>
        <dbReference type="EMBL" id="MFB2839790.1"/>
    </source>
</evidence>
<evidence type="ECO:0000256" key="1">
    <source>
        <dbReference type="PROSITE-ProRule" id="PRU10141"/>
    </source>
</evidence>
<dbReference type="PANTHER" id="PTHR23150:SF19">
    <property type="entry name" value="FORMYLGLYCINE-GENERATING ENZYME"/>
    <property type="match status" value="1"/>
</dbReference>
<accession>A0ABV4WXH8</accession>